<keyword evidence="3" id="KW-1185">Reference proteome</keyword>
<accession>A0A9N9WQX0</accession>
<organism evidence="2 3">
    <name type="scientific">Chironomus riparius</name>
    <dbReference type="NCBI Taxonomy" id="315576"/>
    <lineage>
        <taxon>Eukaryota</taxon>
        <taxon>Metazoa</taxon>
        <taxon>Ecdysozoa</taxon>
        <taxon>Arthropoda</taxon>
        <taxon>Hexapoda</taxon>
        <taxon>Insecta</taxon>
        <taxon>Pterygota</taxon>
        <taxon>Neoptera</taxon>
        <taxon>Endopterygota</taxon>
        <taxon>Diptera</taxon>
        <taxon>Nematocera</taxon>
        <taxon>Chironomoidea</taxon>
        <taxon>Chironomidae</taxon>
        <taxon>Chironominae</taxon>
        <taxon>Chironomus</taxon>
    </lineage>
</organism>
<proteinExistence type="inferred from homology"/>
<name>A0A9N9WQX0_9DIPT</name>
<dbReference type="GO" id="GO:0007032">
    <property type="term" value="P:endosome organization"/>
    <property type="evidence" value="ECO:0007669"/>
    <property type="project" value="TreeGrafter"/>
</dbReference>
<dbReference type="OrthoDB" id="565118at2759"/>
<dbReference type="InterPro" id="IPR019393">
    <property type="entry name" value="WASH_strumpellin"/>
</dbReference>
<protein>
    <submittedName>
        <fullName evidence="2">Uncharacterized protein</fullName>
    </submittedName>
</protein>
<comment type="similarity">
    <text evidence="1">Belongs to the strumpellin family.</text>
</comment>
<reference evidence="2" key="2">
    <citation type="submission" date="2022-10" db="EMBL/GenBank/DDBJ databases">
        <authorList>
            <consortium name="ENA_rothamsted_submissions"/>
            <consortium name="culmorum"/>
            <person name="King R."/>
        </authorList>
    </citation>
    <scope>NUCLEOTIDE SEQUENCE</scope>
</reference>
<gene>
    <name evidence="2" type="ORF">CHIRRI_LOCUS8344</name>
</gene>
<dbReference type="GO" id="GO:0071203">
    <property type="term" value="C:WASH complex"/>
    <property type="evidence" value="ECO:0007669"/>
    <property type="project" value="InterPro"/>
</dbReference>
<evidence type="ECO:0000313" key="2">
    <source>
        <dbReference type="EMBL" id="CAG9805472.1"/>
    </source>
</evidence>
<dbReference type="EMBL" id="OU895878">
    <property type="protein sequence ID" value="CAG9805472.1"/>
    <property type="molecule type" value="Genomic_DNA"/>
</dbReference>
<dbReference type="PANTHER" id="PTHR15691">
    <property type="entry name" value="WASH COMPLEX SUBUNIT 5"/>
    <property type="match status" value="1"/>
</dbReference>
<dbReference type="GO" id="GO:0140285">
    <property type="term" value="P:endosome fission"/>
    <property type="evidence" value="ECO:0007669"/>
    <property type="project" value="TreeGrafter"/>
</dbReference>
<dbReference type="Proteomes" id="UP001153620">
    <property type="component" value="Chromosome 2"/>
</dbReference>
<dbReference type="AlphaFoldDB" id="A0A9N9WQX0"/>
<dbReference type="GO" id="GO:0030041">
    <property type="term" value="P:actin filament polymerization"/>
    <property type="evidence" value="ECO:0007669"/>
    <property type="project" value="TreeGrafter"/>
</dbReference>
<dbReference type="GO" id="GO:0051125">
    <property type="term" value="P:regulation of actin nucleation"/>
    <property type="evidence" value="ECO:0007669"/>
    <property type="project" value="TreeGrafter"/>
</dbReference>
<reference evidence="2" key="1">
    <citation type="submission" date="2022-01" db="EMBL/GenBank/DDBJ databases">
        <authorList>
            <person name="King R."/>
        </authorList>
    </citation>
    <scope>NUCLEOTIDE SEQUENCE</scope>
</reference>
<evidence type="ECO:0000313" key="3">
    <source>
        <dbReference type="Proteomes" id="UP001153620"/>
    </source>
</evidence>
<dbReference type="Pfam" id="PF10266">
    <property type="entry name" value="Strumpellin"/>
    <property type="match status" value="1"/>
</dbReference>
<evidence type="ECO:0000256" key="1">
    <source>
        <dbReference type="ARBA" id="ARBA00006224"/>
    </source>
</evidence>
<dbReference type="GO" id="GO:0005768">
    <property type="term" value="C:endosome"/>
    <property type="evidence" value="ECO:0007669"/>
    <property type="project" value="TreeGrafter"/>
</dbReference>
<dbReference type="PANTHER" id="PTHR15691:SF6">
    <property type="entry name" value="WASH COMPLEX SUBUNIT 5"/>
    <property type="match status" value="1"/>
</dbReference>
<sequence>MEKALEFTSIGNAIISELLKISQIIPNEFQVSDNKKYDEIIMDFKYFRIIEAQEKKIENDEHLSELDEFIRESYSRILLRFYQAFESVYEYGINLNHFINDLNEGAYIQTTLDSIFQDEEGRQLICESLYLYAVMLIILDVFIPGEVRERLLIGYYRYHSQNSDSSIDDVCKFCRSTTYNPQNTGNTIHFQPSCSTSGYPDNYFARVPLDENFVSNVIETLKSEDIYHQMQKFPAPEHRTIALSTQSSMLFACLYFQPDTLMNQHSRMREICDKFYYNNWIISIYMGLTVNLFDAWDGYKAAKTALVKILEPQIIKEITVKNQLTMKRMIESTRGLLKEGVLKEEFLLKNLDKIVKVIRECNFSARWWILNSSNIFTKKSKHIYDLVRNSQNFNVHDQYDLILNISQLELIVKEIATDLLENKETKWNNFKADALEKLAELKMFFSGEASKFLKIEKNEKLQSWFVDISKEIESLELKQKPRIVEKKLVQMIEAFSEVQEYHNFSSYAHAKQRLDETISLLNSMIYLLNIKDTILVDLQAIGDFSYAWYLIDGFTPTIHLSLQKTPNILIKLRTLFIKLATALEIPLMRINQFGGAEEFVSITRYYSNELVKYVRKIVQIIPHSIFNLLRSIIELQTNHLKELPEKLEKDKVKEFAQLGIRQDIAMLTFNISVFTDGIMAMEKTLVGVIELDPKQLLEDGIRKELVKHVAEALNEVLQFNEKQQKNSKELLLVEKLNNLAKIIKGLRSTFEYVQDYLNISGLLIWKEEIMRIINYNVEQECNTFKKKKLQFSKFQSDSIPIPNFNSLPNDASLTFIGRLAREILKITDPKTTIYVDLLTSWYDVKSHQEIVDQKFTNLLFNSVDVHGLVGIDKLFSYMISDDLENIHKVLLKQVLKEKQWTDILQKFKTDFENRKANVKDKSKVENPFKHYQPYINKCSKGLSNILPQILSMGQKAIWRSHIAHELVTSSRINCRNLVNSLSAFNDALIYELKCHEIDNNKPKPSLELLLEVNKHLEMVGLYNPIEKVYIKMSKNSNEFLNFIVIFVLTNLNRLVFGKNLLKFNKTNSINASAIMKHRKNIIDIIHSNRYIDGHVFLLGLITLLRQFYENNYLMDFIDLFGTCLFEMLEFNLSSKHELSMEIMNGLDLLETMLTLTGFPRSVLEDNIPKTLLDQRDYLLTVIPNSS</sequence>